<protein>
    <submittedName>
        <fullName evidence="10">FtsQ-type POTRA domain-containing protein</fullName>
    </submittedName>
</protein>
<dbReference type="GO" id="GO:0051301">
    <property type="term" value="P:cell division"/>
    <property type="evidence" value="ECO:0007669"/>
    <property type="project" value="UniProtKB-KW"/>
</dbReference>
<keyword evidence="6 8" id="KW-0472">Membrane</keyword>
<dbReference type="InterPro" id="IPR013685">
    <property type="entry name" value="POTRA_FtsQ_type"/>
</dbReference>
<keyword evidence="11" id="KW-1185">Reference proteome</keyword>
<dbReference type="InterPro" id="IPR034746">
    <property type="entry name" value="POTRA"/>
</dbReference>
<reference evidence="10 11" key="1">
    <citation type="submission" date="2019-03" db="EMBL/GenBank/DDBJ databases">
        <authorList>
            <person name="Kim M.K.M."/>
        </authorList>
    </citation>
    <scope>NUCLEOTIDE SEQUENCE [LARGE SCALE GENOMIC DNA]</scope>
    <source>
        <strain evidence="10 11">18JY21-1</strain>
    </source>
</reference>
<proteinExistence type="predicted"/>
<dbReference type="GO" id="GO:0005886">
    <property type="term" value="C:plasma membrane"/>
    <property type="evidence" value="ECO:0007669"/>
    <property type="project" value="TreeGrafter"/>
</dbReference>
<comment type="subcellular location">
    <subcellularLocation>
        <location evidence="1">Membrane</location>
    </subcellularLocation>
</comment>
<keyword evidence="7" id="KW-0131">Cell cycle</keyword>
<dbReference type="Pfam" id="PF03799">
    <property type="entry name" value="FtsQ_DivIB_C"/>
    <property type="match status" value="1"/>
</dbReference>
<gene>
    <name evidence="10" type="ORF">E0485_22125</name>
</gene>
<dbReference type="PANTHER" id="PTHR37820:SF1">
    <property type="entry name" value="CELL DIVISION PROTEIN FTSQ"/>
    <property type="match status" value="1"/>
</dbReference>
<dbReference type="Pfam" id="PF08478">
    <property type="entry name" value="POTRA_1"/>
    <property type="match status" value="1"/>
</dbReference>
<dbReference type="Gene3D" id="3.10.20.310">
    <property type="entry name" value="membrane protein fhac"/>
    <property type="match status" value="1"/>
</dbReference>
<keyword evidence="4 8" id="KW-0812">Transmembrane</keyword>
<dbReference type="PROSITE" id="PS51779">
    <property type="entry name" value="POTRA"/>
    <property type="match status" value="1"/>
</dbReference>
<accession>A0A4R4E011</accession>
<dbReference type="EMBL" id="SKFG01000038">
    <property type="protein sequence ID" value="TCZ72291.1"/>
    <property type="molecule type" value="Genomic_DNA"/>
</dbReference>
<dbReference type="Gene3D" id="3.40.50.10960">
    <property type="match status" value="1"/>
</dbReference>
<keyword evidence="3" id="KW-0132">Cell division</keyword>
<name>A0A4R4E011_9BACL</name>
<evidence type="ECO:0000256" key="3">
    <source>
        <dbReference type="ARBA" id="ARBA00022618"/>
    </source>
</evidence>
<feature type="domain" description="POTRA" evidence="9">
    <location>
        <begin position="53"/>
        <end position="121"/>
    </location>
</feature>
<keyword evidence="5 8" id="KW-1133">Transmembrane helix</keyword>
<evidence type="ECO:0000313" key="10">
    <source>
        <dbReference type="EMBL" id="TCZ72291.1"/>
    </source>
</evidence>
<dbReference type="AlphaFoldDB" id="A0A4R4E011"/>
<evidence type="ECO:0000256" key="5">
    <source>
        <dbReference type="ARBA" id="ARBA00022989"/>
    </source>
</evidence>
<evidence type="ECO:0000256" key="4">
    <source>
        <dbReference type="ARBA" id="ARBA00022692"/>
    </source>
</evidence>
<evidence type="ECO:0000313" key="11">
    <source>
        <dbReference type="Proteomes" id="UP000295418"/>
    </source>
</evidence>
<keyword evidence="2" id="KW-1003">Cell membrane</keyword>
<evidence type="ECO:0000256" key="7">
    <source>
        <dbReference type="ARBA" id="ARBA00023306"/>
    </source>
</evidence>
<sequence>MAKWRCRCLPEQLRIPKIPAPKPKKKKGRKLVFFLFIFFVAVLIVLFFRSSFSRITQIEVAGNKLVTSEQIEQTSEVLIGDQFFGVSTADVMDKVNHMKMILSSEVTKSFPGKLKIVVHEQPKVAFEVSEDGRQQYVLADGSTYPVQGLSVMIDKPILSGWSASDPNKAALAKTMATISQDLFDEISEIRPFPSESYSDRIKLYTRSGFEVITTIEYLPDKILYLSAYIENLKENDINNGVLTLLEVDSHQALNADPEGDDTAAKDEPKG</sequence>
<dbReference type="OrthoDB" id="2677691at2"/>
<feature type="transmembrane region" description="Helical" evidence="8">
    <location>
        <begin position="31"/>
        <end position="48"/>
    </location>
</feature>
<dbReference type="InterPro" id="IPR050487">
    <property type="entry name" value="FtsQ_DivIB"/>
</dbReference>
<evidence type="ECO:0000256" key="6">
    <source>
        <dbReference type="ARBA" id="ARBA00023136"/>
    </source>
</evidence>
<organism evidence="10 11">
    <name type="scientific">Paenibacillus albiflavus</name>
    <dbReference type="NCBI Taxonomy" id="2545760"/>
    <lineage>
        <taxon>Bacteria</taxon>
        <taxon>Bacillati</taxon>
        <taxon>Bacillota</taxon>
        <taxon>Bacilli</taxon>
        <taxon>Bacillales</taxon>
        <taxon>Paenibacillaceae</taxon>
        <taxon>Paenibacillus</taxon>
    </lineage>
</organism>
<dbReference type="InterPro" id="IPR005548">
    <property type="entry name" value="Cell_div_FtsQ/DivIB_C"/>
</dbReference>
<dbReference type="PANTHER" id="PTHR37820">
    <property type="entry name" value="CELL DIVISION PROTEIN DIVIB"/>
    <property type="match status" value="1"/>
</dbReference>
<evidence type="ECO:0000256" key="8">
    <source>
        <dbReference type="SAM" id="Phobius"/>
    </source>
</evidence>
<evidence type="ECO:0000256" key="2">
    <source>
        <dbReference type="ARBA" id="ARBA00022475"/>
    </source>
</evidence>
<evidence type="ECO:0000256" key="1">
    <source>
        <dbReference type="ARBA" id="ARBA00004370"/>
    </source>
</evidence>
<dbReference type="Proteomes" id="UP000295418">
    <property type="component" value="Unassembled WGS sequence"/>
</dbReference>
<comment type="caution">
    <text evidence="10">The sequence shown here is derived from an EMBL/GenBank/DDBJ whole genome shotgun (WGS) entry which is preliminary data.</text>
</comment>
<evidence type="ECO:0000259" key="9">
    <source>
        <dbReference type="PROSITE" id="PS51779"/>
    </source>
</evidence>